<organism evidence="2 3">
    <name type="scientific">Cladonia borealis</name>
    <dbReference type="NCBI Taxonomy" id="184061"/>
    <lineage>
        <taxon>Eukaryota</taxon>
        <taxon>Fungi</taxon>
        <taxon>Dikarya</taxon>
        <taxon>Ascomycota</taxon>
        <taxon>Pezizomycotina</taxon>
        <taxon>Lecanoromycetes</taxon>
        <taxon>OSLEUM clade</taxon>
        <taxon>Lecanoromycetidae</taxon>
        <taxon>Lecanorales</taxon>
        <taxon>Lecanorineae</taxon>
        <taxon>Cladoniaceae</taxon>
        <taxon>Cladonia</taxon>
    </lineage>
</organism>
<dbReference type="Gene3D" id="1.20.5.170">
    <property type="match status" value="1"/>
</dbReference>
<feature type="compositionally biased region" description="Basic and acidic residues" evidence="1">
    <location>
        <begin position="57"/>
        <end position="67"/>
    </location>
</feature>
<feature type="compositionally biased region" description="Polar residues" evidence="1">
    <location>
        <begin position="236"/>
        <end position="246"/>
    </location>
</feature>
<evidence type="ECO:0000313" key="2">
    <source>
        <dbReference type="EMBL" id="KAK0515448.1"/>
    </source>
</evidence>
<feature type="region of interest" description="Disordered" evidence="1">
    <location>
        <begin position="202"/>
        <end position="222"/>
    </location>
</feature>
<comment type="caution">
    <text evidence="2">The sequence shown here is derived from an EMBL/GenBank/DDBJ whole genome shotgun (WGS) entry which is preliminary data.</text>
</comment>
<name>A0AA39R5W1_9LECA</name>
<evidence type="ECO:0000313" key="3">
    <source>
        <dbReference type="Proteomes" id="UP001166286"/>
    </source>
</evidence>
<gene>
    <name evidence="2" type="ORF">JMJ35_001482</name>
</gene>
<dbReference type="EMBL" id="JAFEKC020000003">
    <property type="protein sequence ID" value="KAK0515448.1"/>
    <property type="molecule type" value="Genomic_DNA"/>
</dbReference>
<keyword evidence="3" id="KW-1185">Reference proteome</keyword>
<dbReference type="Pfam" id="PF11905">
    <property type="entry name" value="DUF3425"/>
    <property type="match status" value="1"/>
</dbReference>
<feature type="region of interest" description="Disordered" evidence="1">
    <location>
        <begin position="1"/>
        <end position="67"/>
    </location>
</feature>
<proteinExistence type="predicted"/>
<dbReference type="Proteomes" id="UP001166286">
    <property type="component" value="Unassembled WGS sequence"/>
</dbReference>
<feature type="region of interest" description="Disordered" evidence="1">
    <location>
        <begin position="236"/>
        <end position="262"/>
    </location>
</feature>
<dbReference type="CDD" id="cd14688">
    <property type="entry name" value="bZIP_YAP"/>
    <property type="match status" value="1"/>
</dbReference>
<evidence type="ECO:0008006" key="4">
    <source>
        <dbReference type="Google" id="ProtNLM"/>
    </source>
</evidence>
<dbReference type="AlphaFoldDB" id="A0AA39R5W1"/>
<evidence type="ECO:0000256" key="1">
    <source>
        <dbReference type="SAM" id="MobiDB-lite"/>
    </source>
</evidence>
<feature type="region of interest" description="Disordered" evidence="1">
    <location>
        <begin position="137"/>
        <end position="184"/>
    </location>
</feature>
<feature type="compositionally biased region" description="Low complexity" evidence="1">
    <location>
        <begin position="38"/>
        <end position="48"/>
    </location>
</feature>
<feature type="compositionally biased region" description="Low complexity" evidence="1">
    <location>
        <begin position="165"/>
        <end position="184"/>
    </location>
</feature>
<sequence>MDQGPDPRHYLAPTPNNHLPSIPPTATQTAPSKKRRSSTTATATGSRGVANLTPEQLAKKRANDREAQRAIRERTKGQIESLERKIQELTSQQPYQELQHAIRQKELVEAENEEIKKRLTSILAIVQPLLGGNPLIDPNLPPAPSREPSLPHPIVASGLSRAPITSGYSGPPSATSTPSAYTAAPQATHAIPQAVFRLQPQPFSPVNPLERQPSLGAHSIHSRPLDEKLDLGYLLQNRQDPGNNGRDQYADHRSPSMPRGSPLPMQTLSPFQNATGAFANATPAFSVPVRNVRPTCPLDGLLLDFLAERRQQAEKGASVKDLIGPEYPSVISLLRPERSQLSHPLSKVFTDMLSTFPDLATLPEQLAVLHIMFLIMRWQIHPTQETYDRLPDWVTPRPSQLFTPHPAWIDHLPWPRMRDKMVQVYPKIPFDEFFIPYTTTLSLNWPYEARDTYLPIPGTDELNINPVFERHLLDLNNWSLGEAFAKAHPCLAETTKIKSEVERRRNNNS</sequence>
<protein>
    <recommendedName>
        <fullName evidence="4">BZIP transcription factor</fullName>
    </recommendedName>
</protein>
<reference evidence="2" key="1">
    <citation type="submission" date="2023-03" db="EMBL/GenBank/DDBJ databases">
        <title>Complete genome of Cladonia borealis.</title>
        <authorList>
            <person name="Park H."/>
        </authorList>
    </citation>
    <scope>NUCLEOTIDE SEQUENCE</scope>
    <source>
        <strain evidence="2">ANT050790</strain>
    </source>
</reference>
<dbReference type="PANTHER" id="PTHR37012">
    <property type="entry name" value="B-ZIP TRANSCRIPTION FACTOR (EUROFUNG)-RELATED"/>
    <property type="match status" value="1"/>
</dbReference>
<dbReference type="InterPro" id="IPR021833">
    <property type="entry name" value="DUF3425"/>
</dbReference>
<feature type="compositionally biased region" description="Polar residues" evidence="1">
    <location>
        <begin position="14"/>
        <end position="31"/>
    </location>
</feature>
<accession>A0AA39R5W1</accession>
<dbReference type="PANTHER" id="PTHR37012:SF2">
    <property type="entry name" value="BZIP DOMAIN-CONTAINING PROTEIN-RELATED"/>
    <property type="match status" value="1"/>
</dbReference>